<dbReference type="SUPFAM" id="SSF53448">
    <property type="entry name" value="Nucleotide-diphospho-sugar transferases"/>
    <property type="match status" value="1"/>
</dbReference>
<dbReference type="GO" id="GO:0008879">
    <property type="term" value="F:glucose-1-phosphate thymidylyltransferase activity"/>
    <property type="evidence" value="ECO:0007669"/>
    <property type="project" value="UniProtKB-EC"/>
</dbReference>
<protein>
    <submittedName>
        <fullName evidence="2">Glucose-1-phosphate thymidylyltransferase</fullName>
        <ecNumber evidence="2">2.7.7.24</ecNumber>
    </submittedName>
</protein>
<dbReference type="Gene3D" id="2.160.10.10">
    <property type="entry name" value="Hexapeptide repeat proteins"/>
    <property type="match status" value="1"/>
</dbReference>
<proteinExistence type="predicted"/>
<dbReference type="EC" id="2.7.7.24" evidence="2"/>
<dbReference type="CDD" id="cd04189">
    <property type="entry name" value="G1P_TT_long"/>
    <property type="match status" value="1"/>
</dbReference>
<name>A0A7C3UPY4_UNCW3</name>
<sequence length="358" mass="39449">MKCLVLCGGKGTRLKPLTFTIPKQLVPVANRPILHFVLDNIIKSGLSDIGIIIAPETGGLIQESVEEYKATINQPVKFTFLVQDEPKGLAHAVKTARDFLGEEPFLMYLGDNLIGGDLVEFISRFYETEVDALLLLKAVPDPTRFGIATLNAQGEIVHLEEKPKFPQSNLALVGVYLFSSAIHWGIERIKPSFRGELEITDAISQLIDAKKKVKAYILDKWWLDTGKKDTLLAANRIILQELIERKIEGEVSSQSQILGKVVIAKDAVVENSAVRGPAVIGKGTKIINSSIGPYTAIADECLVEDSKIESSIVLKGTQIKGIDRLADSLIGRNVRIEKNQKFHQCLRLLISDDSEVEV</sequence>
<accession>A0A7C3UPY4</accession>
<comment type="caution">
    <text evidence="2">The sequence shown here is derived from an EMBL/GenBank/DDBJ whole genome shotgun (WGS) entry which is preliminary data.</text>
</comment>
<dbReference type="InterPro" id="IPR005908">
    <property type="entry name" value="G1P_thy_trans_l"/>
</dbReference>
<dbReference type="NCBIfam" id="TIGR01208">
    <property type="entry name" value="rmlA_long"/>
    <property type="match status" value="1"/>
</dbReference>
<dbReference type="Gene3D" id="3.90.550.10">
    <property type="entry name" value="Spore Coat Polysaccharide Biosynthesis Protein SpsA, Chain A"/>
    <property type="match status" value="1"/>
</dbReference>
<keyword evidence="2" id="KW-0808">Transferase</keyword>
<gene>
    <name evidence="2" type="ORF">ENX07_04965</name>
</gene>
<keyword evidence="2" id="KW-0548">Nucleotidyltransferase</keyword>
<dbReference type="EMBL" id="DTMQ01000035">
    <property type="protein sequence ID" value="HGE99404.1"/>
    <property type="molecule type" value="Genomic_DNA"/>
</dbReference>
<reference evidence="2" key="1">
    <citation type="journal article" date="2020" name="mSystems">
        <title>Genome- and Community-Level Interaction Insights into Carbon Utilization and Element Cycling Functions of Hydrothermarchaeota in Hydrothermal Sediment.</title>
        <authorList>
            <person name="Zhou Z."/>
            <person name="Liu Y."/>
            <person name="Xu W."/>
            <person name="Pan J."/>
            <person name="Luo Z.H."/>
            <person name="Li M."/>
        </authorList>
    </citation>
    <scope>NUCLEOTIDE SEQUENCE [LARGE SCALE GENOMIC DNA]</scope>
    <source>
        <strain evidence="2">SpSt-906</strain>
    </source>
</reference>
<dbReference type="Pfam" id="PF00483">
    <property type="entry name" value="NTP_transferase"/>
    <property type="match status" value="1"/>
</dbReference>
<evidence type="ECO:0000259" key="1">
    <source>
        <dbReference type="Pfam" id="PF00483"/>
    </source>
</evidence>
<dbReference type="InterPro" id="IPR005835">
    <property type="entry name" value="NTP_transferase_dom"/>
</dbReference>
<dbReference type="PANTHER" id="PTHR42883:SF2">
    <property type="entry name" value="THYMIDYLYLTRANSFERASE"/>
    <property type="match status" value="1"/>
</dbReference>
<dbReference type="InterPro" id="IPR029044">
    <property type="entry name" value="Nucleotide-diphossugar_trans"/>
</dbReference>
<dbReference type="AlphaFoldDB" id="A0A7C3UPY4"/>
<feature type="domain" description="Nucleotidyl transferase" evidence="1">
    <location>
        <begin position="3"/>
        <end position="240"/>
    </location>
</feature>
<evidence type="ECO:0000313" key="2">
    <source>
        <dbReference type="EMBL" id="HGE99404.1"/>
    </source>
</evidence>
<organism evidence="2">
    <name type="scientific">candidate division WOR-3 bacterium</name>
    <dbReference type="NCBI Taxonomy" id="2052148"/>
    <lineage>
        <taxon>Bacteria</taxon>
        <taxon>Bacteria division WOR-3</taxon>
    </lineage>
</organism>
<dbReference type="PANTHER" id="PTHR42883">
    <property type="entry name" value="GLUCOSE-1-PHOSPHATE THYMIDYLTRANSFERASE"/>
    <property type="match status" value="1"/>
</dbReference>